<feature type="region of interest" description="Disordered" evidence="1">
    <location>
        <begin position="1"/>
        <end position="53"/>
    </location>
</feature>
<dbReference type="AlphaFoldDB" id="A0A9P8IBP2"/>
<keyword evidence="3" id="KW-1185">Reference proteome</keyword>
<reference evidence="2" key="1">
    <citation type="submission" date="2021-03" db="EMBL/GenBank/DDBJ databases">
        <title>Comparative genomics and phylogenomic investigation of the class Geoglossomycetes provide insights into ecological specialization and systematics.</title>
        <authorList>
            <person name="Melie T."/>
            <person name="Pirro S."/>
            <person name="Miller A.N."/>
            <person name="Quandt A."/>
        </authorList>
    </citation>
    <scope>NUCLEOTIDE SEQUENCE</scope>
    <source>
        <strain evidence="2">CAQ_001_2017</strain>
    </source>
</reference>
<gene>
    <name evidence="2" type="ORF">GP486_007527</name>
</gene>
<name>A0A9P8IBP2_9PEZI</name>
<protein>
    <submittedName>
        <fullName evidence="2">Uncharacterized protein</fullName>
    </submittedName>
</protein>
<proteinExistence type="predicted"/>
<organism evidence="2 3">
    <name type="scientific">Trichoglossum hirsutum</name>
    <dbReference type="NCBI Taxonomy" id="265104"/>
    <lineage>
        <taxon>Eukaryota</taxon>
        <taxon>Fungi</taxon>
        <taxon>Dikarya</taxon>
        <taxon>Ascomycota</taxon>
        <taxon>Pezizomycotina</taxon>
        <taxon>Geoglossomycetes</taxon>
        <taxon>Geoglossales</taxon>
        <taxon>Geoglossaceae</taxon>
        <taxon>Trichoglossum</taxon>
    </lineage>
</organism>
<sequence length="112" mass="12859">MSTSSDSPGGNNRDKENGEEESGDKITGNEDSDSLTAWFGPRDRNYHTSETGKSQTEICHKNFIIREDYFNYRPSKRASQVVFVRLFNEIRGLAIRENWTKGNDKILAKRLQ</sequence>
<feature type="compositionally biased region" description="Polar residues" evidence="1">
    <location>
        <begin position="1"/>
        <end position="10"/>
    </location>
</feature>
<dbReference type="EMBL" id="JAGHQM010002178">
    <property type="protein sequence ID" value="KAH0551132.1"/>
    <property type="molecule type" value="Genomic_DNA"/>
</dbReference>
<evidence type="ECO:0000256" key="1">
    <source>
        <dbReference type="SAM" id="MobiDB-lite"/>
    </source>
</evidence>
<evidence type="ECO:0000313" key="3">
    <source>
        <dbReference type="Proteomes" id="UP000750711"/>
    </source>
</evidence>
<dbReference type="Proteomes" id="UP000750711">
    <property type="component" value="Unassembled WGS sequence"/>
</dbReference>
<evidence type="ECO:0000313" key="2">
    <source>
        <dbReference type="EMBL" id="KAH0551132.1"/>
    </source>
</evidence>
<accession>A0A9P8IBP2</accession>
<comment type="caution">
    <text evidence="2">The sequence shown here is derived from an EMBL/GenBank/DDBJ whole genome shotgun (WGS) entry which is preliminary data.</text>
</comment>